<sequence>PVVPYRLPLSLSVRGRHPLPPRPDLFPAGASKAVAALFLHGCFGLHGCPVATGKGRQVLFRGTHWLRFWAQLQKDEADGVLIKNVCRRLESVAMQFCVNFGWRFSNRIAL</sequence>
<dbReference type="AlphaFoldDB" id="A0A804QI53"/>
<proteinExistence type="predicted"/>
<reference evidence="1" key="3">
    <citation type="submission" date="2021-05" db="UniProtKB">
        <authorList>
            <consortium name="EnsemblPlants"/>
        </authorList>
    </citation>
    <scope>IDENTIFICATION</scope>
    <source>
        <strain evidence="1">cv. B73</strain>
    </source>
</reference>
<name>A0A804QI53_MAIZE</name>
<accession>A0A804QI53</accession>
<dbReference type="Proteomes" id="UP000007305">
    <property type="component" value="Chromosome 7"/>
</dbReference>
<dbReference type="FunCoup" id="A0A804QI53">
    <property type="interactions" value="473"/>
</dbReference>
<dbReference type="EnsemblPlants" id="Zm00001eb331240_T001">
    <property type="protein sequence ID" value="Zm00001eb331240_P001"/>
    <property type="gene ID" value="Zm00001eb331240"/>
</dbReference>
<reference evidence="2" key="1">
    <citation type="submission" date="2015-12" db="EMBL/GenBank/DDBJ databases">
        <title>Update maize B73 reference genome by single molecule sequencing technologies.</title>
        <authorList>
            <consortium name="Maize Genome Sequencing Project"/>
            <person name="Ware D."/>
        </authorList>
    </citation>
    <scope>NUCLEOTIDE SEQUENCE [LARGE SCALE GENOMIC DNA]</scope>
    <source>
        <strain evidence="2">cv. B73</strain>
    </source>
</reference>
<dbReference type="Gramene" id="Zm00001eb331240_T001">
    <property type="protein sequence ID" value="Zm00001eb331240_P001"/>
    <property type="gene ID" value="Zm00001eb331240"/>
</dbReference>
<protein>
    <submittedName>
        <fullName evidence="1">Uncharacterized protein</fullName>
    </submittedName>
</protein>
<evidence type="ECO:0000313" key="1">
    <source>
        <dbReference type="EnsemblPlants" id="Zm00001eb331240_P001"/>
    </source>
</evidence>
<evidence type="ECO:0000313" key="2">
    <source>
        <dbReference type="Proteomes" id="UP000007305"/>
    </source>
</evidence>
<keyword evidence="2" id="KW-1185">Reference proteome</keyword>
<organism evidence="1 2">
    <name type="scientific">Zea mays</name>
    <name type="common">Maize</name>
    <dbReference type="NCBI Taxonomy" id="4577"/>
    <lineage>
        <taxon>Eukaryota</taxon>
        <taxon>Viridiplantae</taxon>
        <taxon>Streptophyta</taxon>
        <taxon>Embryophyta</taxon>
        <taxon>Tracheophyta</taxon>
        <taxon>Spermatophyta</taxon>
        <taxon>Magnoliopsida</taxon>
        <taxon>Liliopsida</taxon>
        <taxon>Poales</taxon>
        <taxon>Poaceae</taxon>
        <taxon>PACMAD clade</taxon>
        <taxon>Panicoideae</taxon>
        <taxon>Andropogonodae</taxon>
        <taxon>Andropogoneae</taxon>
        <taxon>Tripsacinae</taxon>
        <taxon>Zea</taxon>
    </lineage>
</organism>
<dbReference type="InParanoid" id="A0A804QI53"/>
<reference evidence="1" key="2">
    <citation type="submission" date="2019-07" db="EMBL/GenBank/DDBJ databases">
        <authorList>
            <person name="Seetharam A."/>
            <person name="Woodhouse M."/>
            <person name="Cannon E."/>
        </authorList>
    </citation>
    <scope>NUCLEOTIDE SEQUENCE [LARGE SCALE GENOMIC DNA]</scope>
    <source>
        <strain evidence="1">cv. B73</strain>
    </source>
</reference>